<evidence type="ECO:0000313" key="5">
    <source>
        <dbReference type="EMBL" id="CAE0613271.1"/>
    </source>
</evidence>
<reference evidence="5" key="1">
    <citation type="submission" date="2021-01" db="EMBL/GenBank/DDBJ databases">
        <authorList>
            <person name="Corre E."/>
            <person name="Pelletier E."/>
            <person name="Niang G."/>
            <person name="Scheremetjew M."/>
            <person name="Finn R."/>
            <person name="Kale V."/>
            <person name="Holt S."/>
            <person name="Cochrane G."/>
            <person name="Meng A."/>
            <person name="Brown T."/>
            <person name="Cohen L."/>
        </authorList>
    </citation>
    <scope>NUCLEOTIDE SEQUENCE</scope>
    <source>
        <strain evidence="5">CCMP1897</strain>
    </source>
</reference>
<feature type="compositionally biased region" description="Basic residues" evidence="3">
    <location>
        <begin position="283"/>
        <end position="302"/>
    </location>
</feature>
<dbReference type="PANTHER" id="PTHR21686:SF12">
    <property type="entry name" value="DEOXYNUCLEOTIDYLTRANSFERASE TERMINAL-INTERACTING PROTEIN 2"/>
    <property type="match status" value="1"/>
</dbReference>
<proteinExistence type="predicted"/>
<dbReference type="PANTHER" id="PTHR21686">
    <property type="entry name" value="DEOXYNUCLEOTIDYLTRANSFERASE TERMINAL-INTERACTING PROTEIN 2"/>
    <property type="match status" value="1"/>
</dbReference>
<feature type="region of interest" description="Disordered" evidence="3">
    <location>
        <begin position="106"/>
        <end position="185"/>
    </location>
</feature>
<accession>A0A7S3UFG7</accession>
<comment type="subcellular location">
    <subcellularLocation>
        <location evidence="1">Nucleus</location>
        <location evidence="1">Nucleolus</location>
    </subcellularLocation>
</comment>
<dbReference type="GO" id="GO:0006396">
    <property type="term" value="P:RNA processing"/>
    <property type="evidence" value="ECO:0007669"/>
    <property type="project" value="TreeGrafter"/>
</dbReference>
<dbReference type="Pfam" id="PF08698">
    <property type="entry name" value="Fcf2"/>
    <property type="match status" value="1"/>
</dbReference>
<dbReference type="InterPro" id="IPR014810">
    <property type="entry name" value="Fcf2_C"/>
</dbReference>
<dbReference type="AlphaFoldDB" id="A0A7S3UFG7"/>
<evidence type="ECO:0000256" key="2">
    <source>
        <dbReference type="ARBA" id="ARBA00023242"/>
    </source>
</evidence>
<feature type="compositionally biased region" description="Basic and acidic residues" evidence="3">
    <location>
        <begin position="7"/>
        <end position="26"/>
    </location>
</feature>
<evidence type="ECO:0000256" key="3">
    <source>
        <dbReference type="SAM" id="MobiDB-lite"/>
    </source>
</evidence>
<protein>
    <recommendedName>
        <fullName evidence="4">Fcf2 pre-rRNA processing C-terminal domain-containing protein</fullName>
    </recommendedName>
</protein>
<gene>
    <name evidence="5" type="ORF">PSAL00342_LOCUS7170</name>
</gene>
<evidence type="ECO:0000256" key="1">
    <source>
        <dbReference type="ARBA" id="ARBA00004604"/>
    </source>
</evidence>
<feature type="region of interest" description="Disordered" evidence="3">
    <location>
        <begin position="1"/>
        <end position="74"/>
    </location>
</feature>
<feature type="compositionally biased region" description="Basic and acidic residues" evidence="3">
    <location>
        <begin position="42"/>
        <end position="54"/>
    </location>
</feature>
<sequence>MVQTRRQAKEEIEATVDRNKKVDGKPKTRNGGKKGSNAKQHVSIEKAGDEDTKIDASLPKPAEKKSVDENQTNANVDVGKCHEGQMDETGVFAQAASRAVRKFLQIQDQSNATTKNGPQGRRYGTKGTNKTRNDVPGWKPDVKLPKPLTEKEAFHADWEQRERHAKQEQRQHGEPKQATQKWYSIPTKEITPEVKMDLKILKLRNALDPKRFYKTNDESKLPERFEFGTVVEPAAEFYSSRLTKANRKRTITEELLSDRDATRYTRKKFLKMQEERMQWGGRTKGKGAYKKKNIKHKKHGKY</sequence>
<feature type="domain" description="Fcf2 pre-rRNA processing C-terminal" evidence="4">
    <location>
        <begin position="176"/>
        <end position="268"/>
    </location>
</feature>
<dbReference type="EMBL" id="HBIS01008446">
    <property type="protein sequence ID" value="CAE0613271.1"/>
    <property type="molecule type" value="Transcribed_RNA"/>
</dbReference>
<name>A0A7S3UFG7_9CHLO</name>
<dbReference type="GO" id="GO:0003723">
    <property type="term" value="F:RNA binding"/>
    <property type="evidence" value="ECO:0007669"/>
    <property type="project" value="TreeGrafter"/>
</dbReference>
<evidence type="ECO:0000259" key="4">
    <source>
        <dbReference type="Pfam" id="PF08698"/>
    </source>
</evidence>
<dbReference type="InterPro" id="IPR039883">
    <property type="entry name" value="Fcf2/DNTTIP2"/>
</dbReference>
<feature type="compositionally biased region" description="Basic and acidic residues" evidence="3">
    <location>
        <begin position="140"/>
        <end position="175"/>
    </location>
</feature>
<feature type="region of interest" description="Disordered" evidence="3">
    <location>
        <begin position="282"/>
        <end position="302"/>
    </location>
</feature>
<keyword evidence="2" id="KW-0539">Nucleus</keyword>
<organism evidence="5">
    <name type="scientific">Picocystis salinarum</name>
    <dbReference type="NCBI Taxonomy" id="88271"/>
    <lineage>
        <taxon>Eukaryota</taxon>
        <taxon>Viridiplantae</taxon>
        <taxon>Chlorophyta</taxon>
        <taxon>Picocystophyceae</taxon>
        <taxon>Picocystales</taxon>
        <taxon>Picocystaceae</taxon>
        <taxon>Picocystis</taxon>
    </lineage>
</organism>
<dbReference type="GO" id="GO:0005730">
    <property type="term" value="C:nucleolus"/>
    <property type="evidence" value="ECO:0007669"/>
    <property type="project" value="UniProtKB-SubCell"/>
</dbReference>
<feature type="compositionally biased region" description="Polar residues" evidence="3">
    <location>
        <begin position="106"/>
        <end position="117"/>
    </location>
</feature>